<name>E8WXN3_GRATM</name>
<organism evidence="3">
    <name type="scientific">Granulicella tundricola (strain ATCC BAA-1859 / DSM 23138 / MP5ACTX9)</name>
    <dbReference type="NCBI Taxonomy" id="1198114"/>
    <lineage>
        <taxon>Bacteria</taxon>
        <taxon>Pseudomonadati</taxon>
        <taxon>Acidobacteriota</taxon>
        <taxon>Terriglobia</taxon>
        <taxon>Terriglobales</taxon>
        <taxon>Acidobacteriaceae</taxon>
        <taxon>Granulicella</taxon>
    </lineage>
</organism>
<reference evidence="3" key="1">
    <citation type="submission" date="2011-01" db="EMBL/GenBank/DDBJ databases">
        <title>Complete sequence of chromosome of Acidobacterium sp. MP5ACTX9.</title>
        <authorList>
            <consortium name="US DOE Joint Genome Institute"/>
            <person name="Lucas S."/>
            <person name="Copeland A."/>
            <person name="Lapidus A."/>
            <person name="Cheng J.-F."/>
            <person name="Goodwin L."/>
            <person name="Pitluck S."/>
            <person name="Teshima H."/>
            <person name="Detter J.C."/>
            <person name="Han C."/>
            <person name="Tapia R."/>
            <person name="Land M."/>
            <person name="Hauser L."/>
            <person name="Kyrpides N."/>
            <person name="Ivanova N."/>
            <person name="Ovchinnikova G."/>
            <person name="Pagani I."/>
            <person name="Rawat S.R."/>
            <person name="Mannisto M."/>
            <person name="Haggblom M.M."/>
            <person name="Woyke T."/>
        </authorList>
    </citation>
    <scope>NUCLEOTIDE SEQUENCE [LARGE SCALE GENOMIC DNA]</scope>
    <source>
        <strain evidence="3">MP5ACTX9</strain>
    </source>
</reference>
<dbReference type="AlphaFoldDB" id="E8WXN3"/>
<dbReference type="STRING" id="1198114.AciX9_1596"/>
<evidence type="ECO:0000259" key="1">
    <source>
        <dbReference type="Pfam" id="PF01048"/>
    </source>
</evidence>
<dbReference type="Gene3D" id="3.40.50.1580">
    <property type="entry name" value="Nucleoside phosphorylase domain"/>
    <property type="match status" value="2"/>
</dbReference>
<dbReference type="PaxDb" id="1198114-AciX9_1596"/>
<dbReference type="EMBL" id="CP002480">
    <property type="protein sequence ID" value="ADW68649.1"/>
    <property type="molecule type" value="Genomic_DNA"/>
</dbReference>
<gene>
    <name evidence="2" type="ordered locus">AciX9_1596</name>
</gene>
<dbReference type="eggNOG" id="COG0775">
    <property type="taxonomic scope" value="Bacteria"/>
</dbReference>
<evidence type="ECO:0000313" key="3">
    <source>
        <dbReference type="Proteomes" id="UP000000343"/>
    </source>
</evidence>
<dbReference type="InterPro" id="IPR035994">
    <property type="entry name" value="Nucleoside_phosphorylase_sf"/>
</dbReference>
<dbReference type="KEGG" id="acm:AciX9_1596"/>
<dbReference type="InterPro" id="IPR000845">
    <property type="entry name" value="Nucleoside_phosphorylase_d"/>
</dbReference>
<dbReference type="Pfam" id="PF01048">
    <property type="entry name" value="PNP_UDP_1"/>
    <property type="match status" value="2"/>
</dbReference>
<proteinExistence type="predicted"/>
<dbReference type="HOGENOM" id="CLU_031248_4_1_0"/>
<feature type="domain" description="Nucleoside phosphorylase" evidence="1">
    <location>
        <begin position="23"/>
        <end position="77"/>
    </location>
</feature>
<dbReference type="GO" id="GO:0009116">
    <property type="term" value="P:nucleoside metabolic process"/>
    <property type="evidence" value="ECO:0007669"/>
    <property type="project" value="InterPro"/>
</dbReference>
<keyword evidence="3" id="KW-1185">Reference proteome</keyword>
<dbReference type="GO" id="GO:0003824">
    <property type="term" value="F:catalytic activity"/>
    <property type="evidence" value="ECO:0007669"/>
    <property type="project" value="InterPro"/>
</dbReference>
<dbReference type="Proteomes" id="UP000000343">
    <property type="component" value="Chromosome"/>
</dbReference>
<feature type="domain" description="Nucleoside phosphorylase" evidence="1">
    <location>
        <begin position="100"/>
        <end position="148"/>
    </location>
</feature>
<protein>
    <submittedName>
        <fullName evidence="2">Purine or other phosphorylase family 1</fullName>
    </submittedName>
</protein>
<sequence>MRGVQPDPAQKRAGVYVYRLPGAVVVCAGMGAVRAGMAVQAALGAGEISVLVSAGLAGGCDPGLAVGRVMEARTVVDSASGERFETECGGDCGVLVTSHAIAGVREKERLFATYGAGLVDMEAATVARMAVMHGLPFRAIKAVSDAHDFELSSLSRFATVHGHFRTGAFALHTAVRPASWRHAMKLGSGSQLALLGLTEALKQL</sequence>
<dbReference type="SUPFAM" id="SSF53167">
    <property type="entry name" value="Purine and uridine phosphorylases"/>
    <property type="match status" value="1"/>
</dbReference>
<accession>E8WXN3</accession>
<evidence type="ECO:0000313" key="2">
    <source>
        <dbReference type="EMBL" id="ADW68649.1"/>
    </source>
</evidence>